<organism evidence="3 4">
    <name type="scientific">Streptomyces sulfonofaciens</name>
    <dbReference type="NCBI Taxonomy" id="68272"/>
    <lineage>
        <taxon>Bacteria</taxon>
        <taxon>Bacillati</taxon>
        <taxon>Actinomycetota</taxon>
        <taxon>Actinomycetes</taxon>
        <taxon>Kitasatosporales</taxon>
        <taxon>Streptomycetaceae</taxon>
        <taxon>Streptomyces</taxon>
    </lineage>
</organism>
<proteinExistence type="predicted"/>
<sequence length="88" mass="9475">MALVQNVGKITDLTLVRLWSGSARALVRLPVWETVVIALQTIGYALGVIAIVIATLVFMMGGLSYRRPSPPEENTTPTTPPSRPNGTE</sequence>
<dbReference type="AlphaFoldDB" id="A0A919L2H7"/>
<dbReference type="EMBL" id="BNCD01000009">
    <property type="protein sequence ID" value="GHH80411.1"/>
    <property type="molecule type" value="Genomic_DNA"/>
</dbReference>
<gene>
    <name evidence="3" type="ORF">GCM10018793_35530</name>
</gene>
<dbReference type="Proteomes" id="UP000603708">
    <property type="component" value="Unassembled WGS sequence"/>
</dbReference>
<protein>
    <submittedName>
        <fullName evidence="3">Uncharacterized protein</fullName>
    </submittedName>
</protein>
<keyword evidence="2" id="KW-0472">Membrane</keyword>
<feature type="compositionally biased region" description="Pro residues" evidence="1">
    <location>
        <begin position="78"/>
        <end position="88"/>
    </location>
</feature>
<keyword evidence="2" id="KW-0812">Transmembrane</keyword>
<evidence type="ECO:0000256" key="1">
    <source>
        <dbReference type="SAM" id="MobiDB-lite"/>
    </source>
</evidence>
<reference evidence="3" key="2">
    <citation type="submission" date="2020-09" db="EMBL/GenBank/DDBJ databases">
        <authorList>
            <person name="Sun Q."/>
            <person name="Ohkuma M."/>
        </authorList>
    </citation>
    <scope>NUCLEOTIDE SEQUENCE</scope>
    <source>
        <strain evidence="3">JCM 5069</strain>
    </source>
</reference>
<feature type="region of interest" description="Disordered" evidence="1">
    <location>
        <begin position="65"/>
        <end position="88"/>
    </location>
</feature>
<keyword evidence="4" id="KW-1185">Reference proteome</keyword>
<accession>A0A919L2H7</accession>
<evidence type="ECO:0000313" key="3">
    <source>
        <dbReference type="EMBL" id="GHH80411.1"/>
    </source>
</evidence>
<reference evidence="3" key="1">
    <citation type="journal article" date="2014" name="Int. J. Syst. Evol. Microbiol.">
        <title>Complete genome sequence of Corynebacterium casei LMG S-19264T (=DSM 44701T), isolated from a smear-ripened cheese.</title>
        <authorList>
            <consortium name="US DOE Joint Genome Institute (JGI-PGF)"/>
            <person name="Walter F."/>
            <person name="Albersmeier A."/>
            <person name="Kalinowski J."/>
            <person name="Ruckert C."/>
        </authorList>
    </citation>
    <scope>NUCLEOTIDE SEQUENCE</scope>
    <source>
        <strain evidence="3">JCM 5069</strain>
    </source>
</reference>
<comment type="caution">
    <text evidence="3">The sequence shown here is derived from an EMBL/GenBank/DDBJ whole genome shotgun (WGS) entry which is preliminary data.</text>
</comment>
<name>A0A919L2H7_9ACTN</name>
<feature type="transmembrane region" description="Helical" evidence="2">
    <location>
        <begin position="35"/>
        <end position="59"/>
    </location>
</feature>
<evidence type="ECO:0000256" key="2">
    <source>
        <dbReference type="SAM" id="Phobius"/>
    </source>
</evidence>
<evidence type="ECO:0000313" key="4">
    <source>
        <dbReference type="Proteomes" id="UP000603708"/>
    </source>
</evidence>
<keyword evidence="2" id="KW-1133">Transmembrane helix</keyword>